<dbReference type="Pfam" id="PF14681">
    <property type="entry name" value="UPRTase"/>
    <property type="match status" value="1"/>
</dbReference>
<reference evidence="12" key="1">
    <citation type="submission" date="2017-12" db="EMBL/GenBank/DDBJ databases">
        <title>Gene loss provides genomic basis for host adaptation in cereal stripe rust fungi.</title>
        <authorList>
            <person name="Xia C."/>
        </authorList>
    </citation>
    <scope>NUCLEOTIDE SEQUENCE [LARGE SCALE GENOMIC DNA]</scope>
    <source>
        <strain evidence="12">93-210</strain>
    </source>
</reference>
<keyword evidence="13" id="KW-1185">Reference proteome</keyword>
<evidence type="ECO:0000256" key="6">
    <source>
        <dbReference type="ARBA" id="ARBA00022676"/>
    </source>
</evidence>
<dbReference type="GO" id="GO:0008655">
    <property type="term" value="P:pyrimidine-containing compound salvage"/>
    <property type="evidence" value="ECO:0007669"/>
    <property type="project" value="UniProtKB-ARBA"/>
</dbReference>
<dbReference type="EMBL" id="PKSL01000247">
    <property type="protein sequence ID" value="POV97805.1"/>
    <property type="molecule type" value="Genomic_DNA"/>
</dbReference>
<feature type="domain" description="Phosphoribosyltransferase" evidence="11">
    <location>
        <begin position="42"/>
        <end position="207"/>
    </location>
</feature>
<comment type="similarity">
    <text evidence="3">Belongs to the UPRTase family.</text>
</comment>
<feature type="region of interest" description="Disordered" evidence="10">
    <location>
        <begin position="15"/>
        <end position="35"/>
    </location>
</feature>
<keyword evidence="9" id="KW-0342">GTP-binding</keyword>
<dbReference type="InterPro" id="IPR000836">
    <property type="entry name" value="PRTase_dom"/>
</dbReference>
<evidence type="ECO:0000256" key="10">
    <source>
        <dbReference type="SAM" id="MobiDB-lite"/>
    </source>
</evidence>
<keyword evidence="7" id="KW-0808">Transferase</keyword>
<dbReference type="EC" id="2.4.2.9" evidence="4"/>
<dbReference type="FunFam" id="3.40.50.2020:FF:000023">
    <property type="entry name" value="Probable uracil phosphoribosyltransferase"/>
    <property type="match status" value="1"/>
</dbReference>
<evidence type="ECO:0000313" key="12">
    <source>
        <dbReference type="EMBL" id="POV97805.1"/>
    </source>
</evidence>
<comment type="pathway">
    <text evidence="2">Pyrimidine metabolism; UMP biosynthesis via salvage pathway; UMP from uracil: step 1/1.</text>
</comment>
<dbReference type="VEuPathDB" id="FungiDB:PSTT_14822"/>
<name>A0A2S4UKJ2_9BASI</name>
<evidence type="ECO:0000259" key="11">
    <source>
        <dbReference type="Pfam" id="PF14681"/>
    </source>
</evidence>
<dbReference type="Proteomes" id="UP000239156">
    <property type="component" value="Unassembled WGS sequence"/>
</dbReference>
<dbReference type="GO" id="GO:0005525">
    <property type="term" value="F:GTP binding"/>
    <property type="evidence" value="ECO:0007669"/>
    <property type="project" value="UniProtKB-KW"/>
</dbReference>
<dbReference type="CDD" id="cd06223">
    <property type="entry name" value="PRTases_typeI"/>
    <property type="match status" value="1"/>
</dbReference>
<sequence>MSAIIDSTANGIVRSHSHNARTTNSREIPNCSELPSNSLTLTQTTQLDGLMTILRDRKTPRSEFIFTADRVIRLLVEEGLNHLPVESHSVEAPTGAQYKGVRFLGKICGVSIMRAGESMEAGLRDCCRSDEETALPKLFYAKLPDDIQERYVLLLDPMLATGGSAIKAIEVLIEHGVPEDRILFLNLVAAPEGLANVFSKHSSVKVVSFPDLEVLYKLVIYQFRIAVLVIDLGS</sequence>
<evidence type="ECO:0000256" key="2">
    <source>
        <dbReference type="ARBA" id="ARBA00005180"/>
    </source>
</evidence>
<evidence type="ECO:0000256" key="3">
    <source>
        <dbReference type="ARBA" id="ARBA00009516"/>
    </source>
</evidence>
<evidence type="ECO:0000256" key="7">
    <source>
        <dbReference type="ARBA" id="ARBA00022679"/>
    </source>
</evidence>
<evidence type="ECO:0000313" key="13">
    <source>
        <dbReference type="Proteomes" id="UP000239156"/>
    </source>
</evidence>
<evidence type="ECO:0000256" key="8">
    <source>
        <dbReference type="ARBA" id="ARBA00022741"/>
    </source>
</evidence>
<dbReference type="GO" id="GO:0004845">
    <property type="term" value="F:uracil phosphoribosyltransferase activity"/>
    <property type="evidence" value="ECO:0007669"/>
    <property type="project" value="UniProtKB-EC"/>
</dbReference>
<dbReference type="Gene3D" id="3.40.50.2020">
    <property type="match status" value="1"/>
</dbReference>
<dbReference type="AlphaFoldDB" id="A0A2S4UKJ2"/>
<feature type="compositionally biased region" description="Polar residues" evidence="10">
    <location>
        <begin position="20"/>
        <end position="35"/>
    </location>
</feature>
<keyword evidence="8" id="KW-0547">Nucleotide-binding</keyword>
<evidence type="ECO:0000256" key="5">
    <source>
        <dbReference type="ARBA" id="ARBA00022533"/>
    </source>
</evidence>
<evidence type="ECO:0000256" key="4">
    <source>
        <dbReference type="ARBA" id="ARBA00011894"/>
    </source>
</evidence>
<keyword evidence="6" id="KW-0328">Glycosyltransferase</keyword>
<gene>
    <name evidence="12" type="ORF">PSTT_14822</name>
</gene>
<protein>
    <recommendedName>
        <fullName evidence="4">uracil phosphoribosyltransferase</fullName>
        <ecNumber evidence="4">2.4.2.9</ecNumber>
    </recommendedName>
</protein>
<evidence type="ECO:0000256" key="9">
    <source>
        <dbReference type="ARBA" id="ARBA00023134"/>
    </source>
</evidence>
<comment type="caution">
    <text evidence="12">The sequence shown here is derived from an EMBL/GenBank/DDBJ whole genome shotgun (WGS) entry which is preliminary data.</text>
</comment>
<evidence type="ECO:0000256" key="1">
    <source>
        <dbReference type="ARBA" id="ARBA00001946"/>
    </source>
</evidence>
<dbReference type="SUPFAM" id="SSF53271">
    <property type="entry name" value="PRTase-like"/>
    <property type="match status" value="1"/>
</dbReference>
<keyword evidence="5" id="KW-0021">Allosteric enzyme</keyword>
<accession>A0A2S4UKJ2</accession>
<dbReference type="InterPro" id="IPR029057">
    <property type="entry name" value="PRTase-like"/>
</dbReference>
<comment type="cofactor">
    <cofactor evidence="1">
        <name>Mg(2+)</name>
        <dbReference type="ChEBI" id="CHEBI:18420"/>
    </cofactor>
</comment>
<organism evidence="12 13">
    <name type="scientific">Puccinia striiformis</name>
    <dbReference type="NCBI Taxonomy" id="27350"/>
    <lineage>
        <taxon>Eukaryota</taxon>
        <taxon>Fungi</taxon>
        <taxon>Dikarya</taxon>
        <taxon>Basidiomycota</taxon>
        <taxon>Pucciniomycotina</taxon>
        <taxon>Pucciniomycetes</taxon>
        <taxon>Pucciniales</taxon>
        <taxon>Pucciniaceae</taxon>
        <taxon>Puccinia</taxon>
    </lineage>
</organism>
<proteinExistence type="inferred from homology"/>